<proteinExistence type="predicted"/>
<keyword evidence="7" id="KW-1185">Reference proteome</keyword>
<evidence type="ECO:0000259" key="5">
    <source>
        <dbReference type="PROSITE" id="PS50871"/>
    </source>
</evidence>
<feature type="domain" description="C1q" evidence="5">
    <location>
        <begin position="243"/>
        <end position="373"/>
    </location>
</feature>
<evidence type="ECO:0000256" key="3">
    <source>
        <dbReference type="ARBA" id="ARBA00022729"/>
    </source>
</evidence>
<comment type="subcellular location">
    <subcellularLocation>
        <location evidence="1">Secreted</location>
    </subcellularLocation>
</comment>
<accession>A0A7R8X850</accession>
<dbReference type="Proteomes" id="UP000677054">
    <property type="component" value="Unassembled WGS sequence"/>
</dbReference>
<dbReference type="Pfam" id="PF00386">
    <property type="entry name" value="C1q"/>
    <property type="match status" value="1"/>
</dbReference>
<reference evidence="6" key="1">
    <citation type="submission" date="2020-11" db="EMBL/GenBank/DDBJ databases">
        <authorList>
            <person name="Tran Van P."/>
        </authorList>
    </citation>
    <scope>NUCLEOTIDE SEQUENCE</scope>
</reference>
<evidence type="ECO:0000256" key="2">
    <source>
        <dbReference type="ARBA" id="ARBA00022525"/>
    </source>
</evidence>
<dbReference type="CDD" id="cd14686">
    <property type="entry name" value="bZIP"/>
    <property type="match status" value="1"/>
</dbReference>
<keyword evidence="4" id="KW-0175">Coiled coil</keyword>
<evidence type="ECO:0000256" key="1">
    <source>
        <dbReference type="ARBA" id="ARBA00004613"/>
    </source>
</evidence>
<dbReference type="AlphaFoldDB" id="A0A7R8X850"/>
<dbReference type="GO" id="GO:0005576">
    <property type="term" value="C:extracellular region"/>
    <property type="evidence" value="ECO:0007669"/>
    <property type="project" value="UniProtKB-SubCell"/>
</dbReference>
<name>A0A7R8X850_9CRUS</name>
<dbReference type="PANTHER" id="PTHR22923:SF116">
    <property type="entry name" value="C1Q DOMAIN-CONTAINING PROTEIN"/>
    <property type="match status" value="1"/>
</dbReference>
<dbReference type="SUPFAM" id="SSF49842">
    <property type="entry name" value="TNF-like"/>
    <property type="match status" value="1"/>
</dbReference>
<dbReference type="SMART" id="SM00110">
    <property type="entry name" value="C1Q"/>
    <property type="match status" value="1"/>
</dbReference>
<dbReference type="PANTHER" id="PTHR22923">
    <property type="entry name" value="CEREBELLIN-RELATED"/>
    <property type="match status" value="1"/>
</dbReference>
<dbReference type="InterPro" id="IPR001073">
    <property type="entry name" value="C1q_dom"/>
</dbReference>
<dbReference type="Gene3D" id="2.60.120.40">
    <property type="match status" value="1"/>
</dbReference>
<evidence type="ECO:0000313" key="7">
    <source>
        <dbReference type="Proteomes" id="UP000677054"/>
    </source>
</evidence>
<keyword evidence="3" id="KW-0732">Signal</keyword>
<keyword evidence="2" id="KW-0964">Secreted</keyword>
<dbReference type="EMBL" id="CAJPEV010000955">
    <property type="protein sequence ID" value="CAG0889756.1"/>
    <property type="molecule type" value="Genomic_DNA"/>
</dbReference>
<dbReference type="InterPro" id="IPR050822">
    <property type="entry name" value="Cerebellin_Synaptic_Org"/>
</dbReference>
<dbReference type="PROSITE" id="PS50871">
    <property type="entry name" value="C1Q"/>
    <property type="match status" value="1"/>
</dbReference>
<feature type="coiled-coil region" evidence="4">
    <location>
        <begin position="16"/>
        <end position="74"/>
    </location>
</feature>
<dbReference type="InterPro" id="IPR008983">
    <property type="entry name" value="Tumour_necrosis_fac-like_dom"/>
</dbReference>
<protein>
    <recommendedName>
        <fullName evidence="5">C1q domain-containing protein</fullName>
    </recommendedName>
</protein>
<evidence type="ECO:0000313" key="6">
    <source>
        <dbReference type="EMBL" id="CAD7245799.1"/>
    </source>
</evidence>
<gene>
    <name evidence="6" type="ORF">DSTB1V02_LOCUS5665</name>
</gene>
<sequence>MKIKIALNSAPESQGANNLEEIVSKLQAKVEELAKDSAKMEELERDNAQLKLEIAELKLDNKNLKSRLENTVEDRDYDGERYDCFSTALYDGEIQYAWWEDRHGDPQYYWDGSHAGEHMCNCGLTGNCVDPTFSCNCDAEAPQWEYDACTIINRTALPITELRFGGLLFDAQKANHTLGALVCKGRASLDNPAGSCSSLRQAGHIRTGYYLIRTKKGRLDVVLCRMDLEDTDVEFQRDTGARIVEEGVYFDAYRTSTWTSISTMQFQGTEVNIGDAMAPSSGIFTAPLDGIYAFHIHFWTDTETTVTLRKNEETKAATHANDVYGAEDAQTPGQSVLLQLSAGDKVTVYLNDGEVLSNSNRYTHFVGYLLYPM</sequence>
<organism evidence="6">
    <name type="scientific">Darwinula stevensoni</name>
    <dbReference type="NCBI Taxonomy" id="69355"/>
    <lineage>
        <taxon>Eukaryota</taxon>
        <taxon>Metazoa</taxon>
        <taxon>Ecdysozoa</taxon>
        <taxon>Arthropoda</taxon>
        <taxon>Crustacea</taxon>
        <taxon>Oligostraca</taxon>
        <taxon>Ostracoda</taxon>
        <taxon>Podocopa</taxon>
        <taxon>Podocopida</taxon>
        <taxon>Darwinulocopina</taxon>
        <taxon>Darwinuloidea</taxon>
        <taxon>Darwinulidae</taxon>
        <taxon>Darwinula</taxon>
    </lineage>
</organism>
<dbReference type="OrthoDB" id="5989513at2759"/>
<evidence type="ECO:0000256" key="4">
    <source>
        <dbReference type="SAM" id="Coils"/>
    </source>
</evidence>
<dbReference type="EMBL" id="LR900472">
    <property type="protein sequence ID" value="CAD7245799.1"/>
    <property type="molecule type" value="Genomic_DNA"/>
</dbReference>